<dbReference type="AlphaFoldDB" id="A0A418XYU4"/>
<dbReference type="CDD" id="cd08262">
    <property type="entry name" value="Zn_ADH8"/>
    <property type="match status" value="1"/>
</dbReference>
<dbReference type="InterPro" id="IPR013154">
    <property type="entry name" value="ADH-like_N"/>
</dbReference>
<keyword evidence="1" id="KW-0560">Oxidoreductase</keyword>
<dbReference type="SUPFAM" id="SSF50129">
    <property type="entry name" value="GroES-like"/>
    <property type="match status" value="1"/>
</dbReference>
<dbReference type="PANTHER" id="PTHR43189:SF1">
    <property type="entry name" value="ZINC-TYPE ALCOHOL DEHYDROGENASE-LIKE PROTEIN C1198.01"/>
    <property type="match status" value="1"/>
</dbReference>
<evidence type="ECO:0000259" key="3">
    <source>
        <dbReference type="Pfam" id="PF08240"/>
    </source>
</evidence>
<protein>
    <submittedName>
        <fullName evidence="4">Alcohol dehydrogenase</fullName>
    </submittedName>
</protein>
<keyword evidence="5" id="KW-1185">Reference proteome</keyword>
<organism evidence="4 5">
    <name type="scientific">Alcanivorax profundi</name>
    <dbReference type="NCBI Taxonomy" id="2338368"/>
    <lineage>
        <taxon>Bacteria</taxon>
        <taxon>Pseudomonadati</taxon>
        <taxon>Pseudomonadota</taxon>
        <taxon>Gammaproteobacteria</taxon>
        <taxon>Oceanospirillales</taxon>
        <taxon>Alcanivoracaceae</taxon>
        <taxon>Alcanivorax</taxon>
    </lineage>
</organism>
<dbReference type="OrthoDB" id="9773078at2"/>
<dbReference type="PANTHER" id="PTHR43189">
    <property type="entry name" value="ZINC-TYPE ALCOHOL DEHYDROGENASE-LIKE PROTEIN C1198.01-RELATED"/>
    <property type="match status" value="1"/>
</dbReference>
<evidence type="ECO:0000259" key="2">
    <source>
        <dbReference type="Pfam" id="PF00107"/>
    </source>
</evidence>
<dbReference type="RefSeq" id="WP_119917743.1">
    <property type="nucleotide sequence ID" value="NZ_QYYA01000002.1"/>
</dbReference>
<dbReference type="Pfam" id="PF08240">
    <property type="entry name" value="ADH_N"/>
    <property type="match status" value="1"/>
</dbReference>
<dbReference type="InterPro" id="IPR036291">
    <property type="entry name" value="NAD(P)-bd_dom_sf"/>
</dbReference>
<dbReference type="Gene3D" id="3.40.50.720">
    <property type="entry name" value="NAD(P)-binding Rossmann-like Domain"/>
    <property type="match status" value="2"/>
</dbReference>
<comment type="caution">
    <text evidence="4">The sequence shown here is derived from an EMBL/GenBank/DDBJ whole genome shotgun (WGS) entry which is preliminary data.</text>
</comment>
<dbReference type="Proteomes" id="UP000283734">
    <property type="component" value="Unassembled WGS sequence"/>
</dbReference>
<feature type="domain" description="Alcohol dehydrogenase-like N-terminal" evidence="3">
    <location>
        <begin position="22"/>
        <end position="135"/>
    </location>
</feature>
<dbReference type="Pfam" id="PF00107">
    <property type="entry name" value="ADH_zinc_N"/>
    <property type="match status" value="1"/>
</dbReference>
<name>A0A418XYU4_9GAMM</name>
<proteinExistence type="predicted"/>
<sequence>MKAVVCHHGQLNVQEVAEPEPGKGQMLLNVLRCGICGSDLHARDHADELADATQRVGYDKIMLSQDQVVLGHEFVGEIADYGPKTHRRWKAGERVVAMPLMRAGGEAHPTGLSTCAPGAYAERMVVEQSLTFRVPNGISDDHAALTEPMAVSLHAVNRSGVGRRDTAIVIGCGPIGLGVIAMLKAKGVRHIVASDYSPTRRKLARAMGAHVVVDPSEGSPYEGLAKRGFVVNAPQLFDMALDGMSMLRLTPFPWEPLWRAVEVAGVTEPKRPVIFECVGVPGVINSIIDEAPLRSCVVVVGVCMKTDNFVPVNAINKEIDLRFVLGYMPIEFRDALHMIAEGKVNVEPLITGTVGLSGVDDAFTALRDPEQHAKILIDPRKA</sequence>
<evidence type="ECO:0000313" key="4">
    <source>
        <dbReference type="EMBL" id="RJG18191.1"/>
    </source>
</evidence>
<reference evidence="4 5" key="1">
    <citation type="submission" date="2018-09" db="EMBL/GenBank/DDBJ databases">
        <title>Alcanivorax profundi sp. nov., isolated from 1000 m-depth seawater of the Mariana Trench.</title>
        <authorList>
            <person name="Liu J."/>
        </authorList>
    </citation>
    <scope>NUCLEOTIDE SEQUENCE [LARGE SCALE GENOMIC DNA]</scope>
    <source>
        <strain evidence="4 5">MTEO17</strain>
    </source>
</reference>
<dbReference type="EMBL" id="QYYA01000002">
    <property type="protein sequence ID" value="RJG18191.1"/>
    <property type="molecule type" value="Genomic_DNA"/>
</dbReference>
<dbReference type="SUPFAM" id="SSF51735">
    <property type="entry name" value="NAD(P)-binding Rossmann-fold domains"/>
    <property type="match status" value="1"/>
</dbReference>
<dbReference type="Gene3D" id="3.90.180.10">
    <property type="entry name" value="Medium-chain alcohol dehydrogenases, catalytic domain"/>
    <property type="match status" value="2"/>
</dbReference>
<feature type="domain" description="Alcohol dehydrogenase-like C-terminal" evidence="2">
    <location>
        <begin position="174"/>
        <end position="220"/>
    </location>
</feature>
<evidence type="ECO:0000313" key="5">
    <source>
        <dbReference type="Proteomes" id="UP000283734"/>
    </source>
</evidence>
<dbReference type="GO" id="GO:0016491">
    <property type="term" value="F:oxidoreductase activity"/>
    <property type="evidence" value="ECO:0007669"/>
    <property type="project" value="UniProtKB-KW"/>
</dbReference>
<evidence type="ECO:0000256" key="1">
    <source>
        <dbReference type="ARBA" id="ARBA00023002"/>
    </source>
</evidence>
<accession>A0A418XYU4</accession>
<dbReference type="InterPro" id="IPR013149">
    <property type="entry name" value="ADH-like_C"/>
</dbReference>
<gene>
    <name evidence="4" type="ORF">D4A39_06845</name>
</gene>
<dbReference type="InterPro" id="IPR011032">
    <property type="entry name" value="GroES-like_sf"/>
</dbReference>